<dbReference type="OrthoDB" id="3180992at2"/>
<gene>
    <name evidence="6" type="ORF">CBF27_02100</name>
</gene>
<dbReference type="PANTHER" id="PTHR30146:SF154">
    <property type="entry name" value="TRANSCRIPTION REGULATOR, MEMBER OF GALR FAMILY"/>
    <property type="match status" value="1"/>
</dbReference>
<evidence type="ECO:0000313" key="7">
    <source>
        <dbReference type="Proteomes" id="UP000286773"/>
    </source>
</evidence>
<dbReference type="CDD" id="cd01542">
    <property type="entry name" value="PBP1_TreR-like"/>
    <property type="match status" value="1"/>
</dbReference>
<evidence type="ECO:0000256" key="3">
    <source>
        <dbReference type="ARBA" id="ARBA00023163"/>
    </source>
</evidence>
<comment type="caution">
    <text evidence="6">The sequence shown here is derived from an EMBL/GenBank/DDBJ whole genome shotgun (WGS) entry which is preliminary data.</text>
</comment>
<dbReference type="Proteomes" id="UP000286773">
    <property type="component" value="Unassembled WGS sequence"/>
</dbReference>
<keyword evidence="1" id="KW-0805">Transcription regulation</keyword>
<dbReference type="InterPro" id="IPR001761">
    <property type="entry name" value="Peripla_BP/Lac1_sug-bd_dom"/>
</dbReference>
<dbReference type="InterPro" id="IPR000843">
    <property type="entry name" value="HTH_LacI"/>
</dbReference>
<keyword evidence="3" id="KW-0804">Transcription</keyword>
<dbReference type="CDD" id="cd01392">
    <property type="entry name" value="HTH_LacI"/>
    <property type="match status" value="1"/>
</dbReference>
<dbReference type="EMBL" id="NGKC01000001">
    <property type="protein sequence ID" value="RSU14791.1"/>
    <property type="molecule type" value="Genomic_DNA"/>
</dbReference>
<dbReference type="PROSITE" id="PS50943">
    <property type="entry name" value="HTH_CROC1"/>
    <property type="match status" value="1"/>
</dbReference>
<dbReference type="GO" id="GO:0003700">
    <property type="term" value="F:DNA-binding transcription factor activity"/>
    <property type="evidence" value="ECO:0007669"/>
    <property type="project" value="TreeGrafter"/>
</dbReference>
<dbReference type="RefSeq" id="WP_126811884.1">
    <property type="nucleotide sequence ID" value="NZ_NGKC01000001.1"/>
</dbReference>
<proteinExistence type="predicted"/>
<dbReference type="PANTHER" id="PTHR30146">
    <property type="entry name" value="LACI-RELATED TRANSCRIPTIONAL REPRESSOR"/>
    <property type="match status" value="1"/>
</dbReference>
<dbReference type="SUPFAM" id="SSF47413">
    <property type="entry name" value="lambda repressor-like DNA-binding domains"/>
    <property type="match status" value="1"/>
</dbReference>
<keyword evidence="2" id="KW-0238">DNA-binding</keyword>
<feature type="domain" description="HTH lacI-type" evidence="4">
    <location>
        <begin position="2"/>
        <end position="55"/>
    </location>
</feature>
<dbReference type="SUPFAM" id="SSF53822">
    <property type="entry name" value="Periplasmic binding protein-like I"/>
    <property type="match status" value="1"/>
</dbReference>
<protein>
    <submittedName>
        <fullName evidence="6">Uncharacterized protein</fullName>
    </submittedName>
</protein>
<accession>A0A430B3I0</accession>
<dbReference type="SMART" id="SM00354">
    <property type="entry name" value="HTH_LACI"/>
    <property type="match status" value="1"/>
</dbReference>
<dbReference type="InterPro" id="IPR028082">
    <property type="entry name" value="Peripla_BP_I"/>
</dbReference>
<dbReference type="GO" id="GO:0000976">
    <property type="term" value="F:transcription cis-regulatory region binding"/>
    <property type="evidence" value="ECO:0007669"/>
    <property type="project" value="TreeGrafter"/>
</dbReference>
<dbReference type="Pfam" id="PF00532">
    <property type="entry name" value="Peripla_BP_1"/>
    <property type="match status" value="1"/>
</dbReference>
<dbReference type="InterPro" id="IPR001387">
    <property type="entry name" value="Cro/C1-type_HTH"/>
</dbReference>
<keyword evidence="7" id="KW-1185">Reference proteome</keyword>
<evidence type="ECO:0000259" key="5">
    <source>
        <dbReference type="PROSITE" id="PS50943"/>
    </source>
</evidence>
<dbReference type="AlphaFoldDB" id="A0A430B3I0"/>
<organism evidence="6 7">
    <name type="scientific">Vagococcus acidifermentans</name>
    <dbReference type="NCBI Taxonomy" id="564710"/>
    <lineage>
        <taxon>Bacteria</taxon>
        <taxon>Bacillati</taxon>
        <taxon>Bacillota</taxon>
        <taxon>Bacilli</taxon>
        <taxon>Lactobacillales</taxon>
        <taxon>Enterococcaceae</taxon>
        <taxon>Vagococcus</taxon>
    </lineage>
</organism>
<evidence type="ECO:0000259" key="4">
    <source>
        <dbReference type="PROSITE" id="PS50932"/>
    </source>
</evidence>
<dbReference type="Gene3D" id="3.40.50.2300">
    <property type="match status" value="2"/>
</dbReference>
<dbReference type="PROSITE" id="PS50932">
    <property type="entry name" value="HTH_LACI_2"/>
    <property type="match status" value="1"/>
</dbReference>
<dbReference type="InterPro" id="IPR010982">
    <property type="entry name" value="Lambda_DNA-bd_dom_sf"/>
</dbReference>
<reference evidence="6 7" key="1">
    <citation type="submission" date="2017-05" db="EMBL/GenBank/DDBJ databases">
        <title>Vagococcus spp. assemblies.</title>
        <authorList>
            <person name="Gulvik C.A."/>
        </authorList>
    </citation>
    <scope>NUCLEOTIDE SEQUENCE [LARGE SCALE GENOMIC DNA]</scope>
    <source>
        <strain evidence="6 7">LMG 24798</strain>
    </source>
</reference>
<evidence type="ECO:0000256" key="2">
    <source>
        <dbReference type="ARBA" id="ARBA00023125"/>
    </source>
</evidence>
<dbReference type="Pfam" id="PF00356">
    <property type="entry name" value="LacI"/>
    <property type="match status" value="1"/>
</dbReference>
<evidence type="ECO:0000313" key="6">
    <source>
        <dbReference type="EMBL" id="RSU14791.1"/>
    </source>
</evidence>
<name>A0A430B3I0_9ENTE</name>
<evidence type="ECO:0000256" key="1">
    <source>
        <dbReference type="ARBA" id="ARBA00023015"/>
    </source>
</evidence>
<dbReference type="Gene3D" id="1.10.260.40">
    <property type="entry name" value="lambda repressor-like DNA-binding domains"/>
    <property type="match status" value="1"/>
</dbReference>
<feature type="domain" description="HTH cro/C1-type" evidence="5">
    <location>
        <begin position="2"/>
        <end position="45"/>
    </location>
</feature>
<sequence>MITIRQIAQEAGVSKSTVSRYLNKGYVSEETAKKIKTVIDKHNYVPNEFARNLKSEKSKFIGVVIPRIDSPSTMSMLDGVDRICRAKGYQLLIFNTNLDVKREIEGLYSLVHNKVAGIILFATMITEEHLRAQKKLKVPIIFVGQNHKDVYAINHDNYAAGKLLAEKMLAYRHEQIAYIGVPENDYSVGVERKRGVMDTFAKAGFHVSYIESTFRTKDNYYLAMDLFKTLEATLYITATDNMAMGLYRAAYEMNLAVGADISLAGFGGYAFSGFLTPPLTTIDFHHELVGETAAANLLKKLGGGAIDRAIAIDFSYMDRESVKKLS</sequence>